<dbReference type="Pfam" id="PF04536">
    <property type="entry name" value="TPM_phosphatase"/>
    <property type="match status" value="1"/>
</dbReference>
<dbReference type="Proteomes" id="UP000660047">
    <property type="component" value="Unassembled WGS sequence"/>
</dbReference>
<gene>
    <name evidence="3" type="ORF">COEU31_19340</name>
</gene>
<keyword evidence="1" id="KW-1133">Transmembrane helix</keyword>
<organism evidence="3 4">
    <name type="scientific">Coprococcus eutactus</name>
    <dbReference type="NCBI Taxonomy" id="33043"/>
    <lineage>
        <taxon>Bacteria</taxon>
        <taxon>Bacillati</taxon>
        <taxon>Bacillota</taxon>
        <taxon>Clostridia</taxon>
        <taxon>Lachnospirales</taxon>
        <taxon>Lachnospiraceae</taxon>
        <taxon>Coprococcus</taxon>
    </lineage>
</organism>
<keyword evidence="1" id="KW-0812">Transmembrane</keyword>
<dbReference type="EMBL" id="BLYL01000011">
    <property type="protein sequence ID" value="GFO94888.1"/>
    <property type="molecule type" value="Genomic_DNA"/>
</dbReference>
<protein>
    <recommendedName>
        <fullName evidence="2">TPM domain-containing protein</fullName>
    </recommendedName>
</protein>
<keyword evidence="1" id="KW-0472">Membrane</keyword>
<accession>A0AAI9K5P3</accession>
<evidence type="ECO:0000313" key="4">
    <source>
        <dbReference type="Proteomes" id="UP000660047"/>
    </source>
</evidence>
<evidence type="ECO:0000256" key="1">
    <source>
        <dbReference type="SAM" id="Phobius"/>
    </source>
</evidence>
<dbReference type="RefSeq" id="WP_055224301.1">
    <property type="nucleotide sequence ID" value="NZ_BLYL01000011.1"/>
</dbReference>
<comment type="caution">
    <text evidence="3">The sequence shown here is derived from an EMBL/GenBank/DDBJ whole genome shotgun (WGS) entry which is preliminary data.</text>
</comment>
<reference evidence="3" key="1">
    <citation type="submission" date="2020-06" db="EMBL/GenBank/DDBJ databases">
        <title>Characterization of fructooligosaccharide metabolism and fructooligosaccharide-degrading enzymes in human commensal butyrate producers.</title>
        <authorList>
            <person name="Tanno H."/>
            <person name="Fujii T."/>
            <person name="Hirano K."/>
            <person name="Maeno S."/>
            <person name="Tonozuka T."/>
            <person name="Sakamoto M."/>
            <person name="Ohkuma M."/>
            <person name="Tochio T."/>
            <person name="Endo A."/>
        </authorList>
    </citation>
    <scope>NUCLEOTIDE SEQUENCE</scope>
    <source>
        <strain evidence="3">JCM 31265</strain>
    </source>
</reference>
<evidence type="ECO:0000313" key="3">
    <source>
        <dbReference type="EMBL" id="GFO94888.1"/>
    </source>
</evidence>
<dbReference type="Gene3D" id="3.10.310.50">
    <property type="match status" value="1"/>
</dbReference>
<feature type="domain" description="TPM" evidence="2">
    <location>
        <begin position="49"/>
        <end position="163"/>
    </location>
</feature>
<proteinExistence type="predicted"/>
<feature type="transmembrane region" description="Helical" evidence="1">
    <location>
        <begin position="178"/>
        <end position="196"/>
    </location>
</feature>
<evidence type="ECO:0000259" key="2">
    <source>
        <dbReference type="Pfam" id="PF04536"/>
    </source>
</evidence>
<dbReference type="PROSITE" id="PS51257">
    <property type="entry name" value="PROKAR_LIPOPROTEIN"/>
    <property type="match status" value="1"/>
</dbReference>
<name>A0AAI9K5P3_9FIRM</name>
<dbReference type="InterPro" id="IPR007621">
    <property type="entry name" value="TPM_dom"/>
</dbReference>
<dbReference type="AlphaFoldDB" id="A0AAI9K5P3"/>
<sequence length="260" mass="29015">MRRAIIGRVVITVMIMLLFLVVGCNGAVTVHASENDQDDSYSYHYKVIIKDYANVLTKSQEAQLTETMQETARYCNVLCEISEFAFHSSAYHAESSYKRELGTLDGVMFLIDLYNRQIYIYSYGEPYKIITKTNAYTITDNVYEYASEEKYFECANEAFKQINMLLVGEQISRPMKHISNILLAIIFSILLNYLLLKKTSKVHDMGSKNLLIGTKVSYNMNQKYDMLTETRSTRSGSGGHGGIGGGGFGGIGGGGGGHSF</sequence>